<dbReference type="InterPro" id="IPR018034">
    <property type="entry name" value="Kri1"/>
</dbReference>
<protein>
    <submittedName>
        <fullName evidence="2">Kri1_C domain-containing protein</fullName>
    </submittedName>
</protein>
<feature type="non-terminal residue" evidence="2">
    <location>
        <position position="153"/>
    </location>
</feature>
<evidence type="ECO:0000313" key="3">
    <source>
        <dbReference type="Proteomes" id="UP000485058"/>
    </source>
</evidence>
<gene>
    <name evidence="2" type="ORF">HaLaN_06876</name>
</gene>
<proteinExistence type="predicted"/>
<feature type="compositionally biased region" description="Low complexity" evidence="1">
    <location>
        <begin position="128"/>
        <end position="142"/>
    </location>
</feature>
<dbReference type="GO" id="GO:0030686">
    <property type="term" value="C:90S preribosome"/>
    <property type="evidence" value="ECO:0007669"/>
    <property type="project" value="TreeGrafter"/>
</dbReference>
<keyword evidence="3" id="KW-1185">Reference proteome</keyword>
<feature type="compositionally biased region" description="Basic and acidic residues" evidence="1">
    <location>
        <begin position="44"/>
        <end position="55"/>
    </location>
</feature>
<dbReference type="GO" id="GO:0000447">
    <property type="term" value="P:endonucleolytic cleavage in ITS1 to separate SSU-rRNA from 5.8S rRNA and LSU-rRNA from tricistronic rRNA transcript (SSU-rRNA, 5.8S rRNA, LSU-rRNA)"/>
    <property type="evidence" value="ECO:0007669"/>
    <property type="project" value="TreeGrafter"/>
</dbReference>
<dbReference type="PANTHER" id="PTHR14490:SF5">
    <property type="entry name" value="PROTEIN KRI1 HOMOLOG"/>
    <property type="match status" value="1"/>
</dbReference>
<feature type="non-terminal residue" evidence="2">
    <location>
        <position position="1"/>
    </location>
</feature>
<evidence type="ECO:0000313" key="2">
    <source>
        <dbReference type="EMBL" id="GFH11387.1"/>
    </source>
</evidence>
<feature type="compositionally biased region" description="Acidic residues" evidence="1">
    <location>
        <begin position="71"/>
        <end position="86"/>
    </location>
</feature>
<feature type="region of interest" description="Disordered" evidence="1">
    <location>
        <begin position="1"/>
        <end position="20"/>
    </location>
</feature>
<dbReference type="GO" id="GO:0005730">
    <property type="term" value="C:nucleolus"/>
    <property type="evidence" value="ECO:0007669"/>
    <property type="project" value="TreeGrafter"/>
</dbReference>
<dbReference type="PANTHER" id="PTHR14490">
    <property type="entry name" value="ZINC FINGER, ZZ TYPE"/>
    <property type="match status" value="1"/>
</dbReference>
<reference evidence="2 3" key="1">
    <citation type="submission" date="2020-02" db="EMBL/GenBank/DDBJ databases">
        <title>Draft genome sequence of Haematococcus lacustris strain NIES-144.</title>
        <authorList>
            <person name="Morimoto D."/>
            <person name="Nakagawa S."/>
            <person name="Yoshida T."/>
            <person name="Sawayama S."/>
        </authorList>
    </citation>
    <scope>NUCLEOTIDE SEQUENCE [LARGE SCALE GENOMIC DNA]</scope>
    <source>
        <strain evidence="2 3">NIES-144</strain>
    </source>
</reference>
<evidence type="ECO:0000256" key="1">
    <source>
        <dbReference type="SAM" id="MobiDB-lite"/>
    </source>
</evidence>
<comment type="caution">
    <text evidence="2">The sequence shown here is derived from an EMBL/GenBank/DDBJ whole genome shotgun (WGS) entry which is preliminary data.</text>
</comment>
<dbReference type="AlphaFoldDB" id="A0A699YM84"/>
<accession>A0A699YM84</accession>
<feature type="region of interest" description="Disordered" evidence="1">
    <location>
        <begin position="44"/>
        <end position="92"/>
    </location>
</feature>
<sequence length="153" mass="16685">MASKKALLLDDDGDEAHPPALAVNTGYAKRFEHNKKREELHRLQAKHPELARKLEQQALRAGGRVAGAEGDTSEDSSSDEEEDDGAIPESTEAKIFETLLRIRSKDPAIYDPATRFFEPEDEGEGKAQEAGGAAGSQQKGSKPLYLKDVLAKQ</sequence>
<organism evidence="2 3">
    <name type="scientific">Haematococcus lacustris</name>
    <name type="common">Green alga</name>
    <name type="synonym">Haematococcus pluvialis</name>
    <dbReference type="NCBI Taxonomy" id="44745"/>
    <lineage>
        <taxon>Eukaryota</taxon>
        <taxon>Viridiplantae</taxon>
        <taxon>Chlorophyta</taxon>
        <taxon>core chlorophytes</taxon>
        <taxon>Chlorophyceae</taxon>
        <taxon>CS clade</taxon>
        <taxon>Chlamydomonadales</taxon>
        <taxon>Haematococcaceae</taxon>
        <taxon>Haematococcus</taxon>
    </lineage>
</organism>
<dbReference type="EMBL" id="BLLF01000398">
    <property type="protein sequence ID" value="GFH11387.1"/>
    <property type="molecule type" value="Genomic_DNA"/>
</dbReference>
<feature type="region of interest" description="Disordered" evidence="1">
    <location>
        <begin position="110"/>
        <end position="153"/>
    </location>
</feature>
<dbReference type="Proteomes" id="UP000485058">
    <property type="component" value="Unassembled WGS sequence"/>
</dbReference>
<name>A0A699YM84_HAELA</name>